<dbReference type="PANTHER" id="PTHR46825:SF9">
    <property type="entry name" value="BETA-LACTAMASE-RELATED DOMAIN-CONTAINING PROTEIN"/>
    <property type="match status" value="1"/>
</dbReference>
<dbReference type="AlphaFoldDB" id="A0A4Y3PBR6"/>
<dbReference type="Gene3D" id="3.40.710.10">
    <property type="entry name" value="DD-peptidase/beta-lactamase superfamily"/>
    <property type="match status" value="1"/>
</dbReference>
<dbReference type="RefSeq" id="WP_122966348.1">
    <property type="nucleotide sequence ID" value="NZ_BJMH01000006.1"/>
</dbReference>
<dbReference type="InterPro" id="IPR012338">
    <property type="entry name" value="Beta-lactam/transpept-like"/>
</dbReference>
<keyword evidence="3" id="KW-1185">Reference proteome</keyword>
<evidence type="ECO:0000313" key="3">
    <source>
        <dbReference type="Proteomes" id="UP000316882"/>
    </source>
</evidence>
<evidence type="ECO:0000259" key="1">
    <source>
        <dbReference type="Pfam" id="PF00144"/>
    </source>
</evidence>
<dbReference type="STRING" id="54914.AV540_01845"/>
<sequence length="487" mass="53831">MHQPAWVSAYEALAEQTVQESQAPGVIIGINQHGDSLYRKAYGYRDAERKWAITPDTVMGLASVTKSFTCMAIMQLQEAGKLSVHDPVVAYLPEFRTPDQACTERMTIHHFMTHSAGIPPLPVDMLAVKNSLFDTIPEEDNPIHRFIKKEQQKPIRTHADLLEVLAHVQYELLGEPGQHFSYSNECYALLGAIVERVSGKPYDVYVKEHILAPADMRSSTFLLGDLPRFPEVTTIYHKRDNHGKLEVYPDFDWEEGPAVMAAGHLNSTVRDMLNYAEIFRTGGCVGKERILSAESVRQMTLPHVVCNYKKHYGYGLMVEPNYYGGTLLKHGGAIKGVAAHLAIVPERGLTAVVLANLIGTPVEKLALTALNLIEGRAAAEPLTKYEDYCVSPERFQAYVGDYASGEGMNVSVTVEEGALVLTNHTALFPNEKGLKYPLLPIAENYFLAQMDGSELTVGFANQADGQAKAVSVGYRQIPRVSLTKPEV</sequence>
<dbReference type="Pfam" id="PF00144">
    <property type="entry name" value="Beta-lactamase"/>
    <property type="match status" value="1"/>
</dbReference>
<feature type="domain" description="Beta-lactamase-related" evidence="1">
    <location>
        <begin position="12"/>
        <end position="360"/>
    </location>
</feature>
<dbReference type="SUPFAM" id="SSF56601">
    <property type="entry name" value="beta-lactamase/transpeptidase-like"/>
    <property type="match status" value="1"/>
</dbReference>
<reference evidence="2 3" key="1">
    <citation type="submission" date="2019-06" db="EMBL/GenBank/DDBJ databases">
        <title>Whole genome shotgun sequence of Brevibacillus parabrevis NBRC 12334.</title>
        <authorList>
            <person name="Hosoyama A."/>
            <person name="Uohara A."/>
            <person name="Ohji S."/>
            <person name="Ichikawa N."/>
        </authorList>
    </citation>
    <scope>NUCLEOTIDE SEQUENCE [LARGE SCALE GENOMIC DNA]</scope>
    <source>
        <strain evidence="2 3">NBRC 12334</strain>
    </source>
</reference>
<dbReference type="Proteomes" id="UP000316882">
    <property type="component" value="Unassembled WGS sequence"/>
</dbReference>
<organism evidence="2 3">
    <name type="scientific">Brevibacillus parabrevis</name>
    <dbReference type="NCBI Taxonomy" id="54914"/>
    <lineage>
        <taxon>Bacteria</taxon>
        <taxon>Bacillati</taxon>
        <taxon>Bacillota</taxon>
        <taxon>Bacilli</taxon>
        <taxon>Bacillales</taxon>
        <taxon>Paenibacillaceae</taxon>
        <taxon>Brevibacillus</taxon>
    </lineage>
</organism>
<dbReference type="GO" id="GO:0016787">
    <property type="term" value="F:hydrolase activity"/>
    <property type="evidence" value="ECO:0007669"/>
    <property type="project" value="UniProtKB-KW"/>
</dbReference>
<dbReference type="InterPro" id="IPR050491">
    <property type="entry name" value="AmpC-like"/>
</dbReference>
<keyword evidence="2" id="KW-0378">Hydrolase</keyword>
<accession>A0A4Y3PBR6</accession>
<dbReference type="EMBL" id="BJMH01000006">
    <property type="protein sequence ID" value="GEB31980.1"/>
    <property type="molecule type" value="Genomic_DNA"/>
</dbReference>
<dbReference type="PANTHER" id="PTHR46825">
    <property type="entry name" value="D-ALANYL-D-ALANINE-CARBOXYPEPTIDASE/ENDOPEPTIDASE AMPH"/>
    <property type="match status" value="1"/>
</dbReference>
<gene>
    <name evidence="2" type="ORF">BPA01_15600</name>
</gene>
<evidence type="ECO:0000313" key="2">
    <source>
        <dbReference type="EMBL" id="GEB31980.1"/>
    </source>
</evidence>
<dbReference type="InterPro" id="IPR001466">
    <property type="entry name" value="Beta-lactam-related"/>
</dbReference>
<name>A0A4Y3PBR6_BREPA</name>
<comment type="caution">
    <text evidence="2">The sequence shown here is derived from an EMBL/GenBank/DDBJ whole genome shotgun (WGS) entry which is preliminary data.</text>
</comment>
<protein>
    <submittedName>
        <fullName evidence="2">Serine hydrolase</fullName>
    </submittedName>
</protein>
<proteinExistence type="predicted"/>